<evidence type="ECO:0000256" key="5">
    <source>
        <dbReference type="ARBA" id="ARBA00022723"/>
    </source>
</evidence>
<dbReference type="Gene3D" id="3.30.460.10">
    <property type="entry name" value="Beta Polymerase, domain 2"/>
    <property type="match status" value="1"/>
</dbReference>
<dbReference type="SUPFAM" id="SSF81301">
    <property type="entry name" value="Nucleotidyltransferase"/>
    <property type="match status" value="1"/>
</dbReference>
<gene>
    <name evidence="11" type="ORF">VZ94_18360</name>
</gene>
<comment type="caution">
    <text evidence="11">The sequence shown here is derived from an EMBL/GenBank/DDBJ whole genome shotgun (WGS) entry which is preliminary data.</text>
</comment>
<reference evidence="12" key="1">
    <citation type="submission" date="2015-03" db="EMBL/GenBank/DDBJ databases">
        <title>Draft genome sequence of a novel methanotroph (Sn10-6) isolated from flooded ricefield rhizosphere in India.</title>
        <authorList>
            <person name="Pandit P.S."/>
            <person name="Pore S.D."/>
            <person name="Arora P."/>
            <person name="Kapse N.G."/>
            <person name="Dhakephalkar P.K."/>
            <person name="Rahalkar M.C."/>
        </authorList>
    </citation>
    <scope>NUCLEOTIDE SEQUENCE [LARGE SCALE GENOMIC DNA]</scope>
    <source>
        <strain evidence="12">Sn10-6</strain>
    </source>
</reference>
<dbReference type="AlphaFoldDB" id="A0A0F3IF28"/>
<evidence type="ECO:0000256" key="3">
    <source>
        <dbReference type="ARBA" id="ARBA00022679"/>
    </source>
</evidence>
<dbReference type="EMBL" id="LAJX01000230">
    <property type="protein sequence ID" value="KJV05425.1"/>
    <property type="molecule type" value="Genomic_DNA"/>
</dbReference>
<dbReference type="InterPro" id="IPR002934">
    <property type="entry name" value="Polymerase_NTP_transf_dom"/>
</dbReference>
<reference evidence="11 12" key="2">
    <citation type="journal article" date="2016" name="Microb. Ecol.">
        <title>Genome Characteristics of a Novel Type I Methanotroph (Sn10-6) Isolated from a Flooded Indian Rice Field.</title>
        <authorList>
            <person name="Rahalkar M.C."/>
            <person name="Pandit P.S."/>
            <person name="Dhakephalkar P.K."/>
            <person name="Pore S."/>
            <person name="Arora P."/>
            <person name="Kapse N."/>
        </authorList>
    </citation>
    <scope>NUCLEOTIDE SEQUENCE [LARGE SCALE GENOMIC DNA]</scope>
    <source>
        <strain evidence="11 12">Sn10-6</strain>
    </source>
</reference>
<keyword evidence="12" id="KW-1185">Reference proteome</keyword>
<evidence type="ECO:0000256" key="9">
    <source>
        <dbReference type="ARBA" id="ARBA00038276"/>
    </source>
</evidence>
<dbReference type="GO" id="GO:0046872">
    <property type="term" value="F:metal ion binding"/>
    <property type="evidence" value="ECO:0007669"/>
    <property type="project" value="UniProtKB-KW"/>
</dbReference>
<evidence type="ECO:0000313" key="12">
    <source>
        <dbReference type="Proteomes" id="UP000033684"/>
    </source>
</evidence>
<keyword evidence="7" id="KW-0067">ATP-binding</keyword>
<accession>A0A0F3IF28</accession>
<evidence type="ECO:0000256" key="8">
    <source>
        <dbReference type="ARBA" id="ARBA00022842"/>
    </source>
</evidence>
<evidence type="ECO:0000256" key="7">
    <source>
        <dbReference type="ARBA" id="ARBA00022840"/>
    </source>
</evidence>
<dbReference type="OrthoDB" id="9809323at2"/>
<evidence type="ECO:0000256" key="4">
    <source>
        <dbReference type="ARBA" id="ARBA00022695"/>
    </source>
</evidence>
<evidence type="ECO:0000313" key="11">
    <source>
        <dbReference type="EMBL" id="KJV05425.1"/>
    </source>
</evidence>
<dbReference type="Proteomes" id="UP000033684">
    <property type="component" value="Unassembled WGS sequence"/>
</dbReference>
<evidence type="ECO:0000256" key="2">
    <source>
        <dbReference type="ARBA" id="ARBA00022649"/>
    </source>
</evidence>
<organism evidence="11 12">
    <name type="scientific">Methylocucumis oryzae</name>
    <dbReference type="NCBI Taxonomy" id="1632867"/>
    <lineage>
        <taxon>Bacteria</taxon>
        <taxon>Pseudomonadati</taxon>
        <taxon>Pseudomonadota</taxon>
        <taxon>Gammaproteobacteria</taxon>
        <taxon>Methylococcales</taxon>
        <taxon>Methylococcaceae</taxon>
        <taxon>Methylocucumis</taxon>
    </lineage>
</organism>
<dbReference type="RefSeq" id="WP_045780330.1">
    <property type="nucleotide sequence ID" value="NZ_LAJX01000230.1"/>
</dbReference>
<proteinExistence type="inferred from homology"/>
<dbReference type="CDD" id="cd05403">
    <property type="entry name" value="NT_KNTase_like"/>
    <property type="match status" value="1"/>
</dbReference>
<dbReference type="PANTHER" id="PTHR33571">
    <property type="entry name" value="SSL8005 PROTEIN"/>
    <property type="match status" value="1"/>
</dbReference>
<dbReference type="PANTHER" id="PTHR33571:SF14">
    <property type="entry name" value="PROTEIN ADENYLYLTRANSFERASE MJ0435-RELATED"/>
    <property type="match status" value="1"/>
</dbReference>
<evidence type="ECO:0000256" key="6">
    <source>
        <dbReference type="ARBA" id="ARBA00022741"/>
    </source>
</evidence>
<dbReference type="InterPro" id="IPR052038">
    <property type="entry name" value="Type-VII_TA_antitoxin"/>
</dbReference>
<dbReference type="GO" id="GO:0005524">
    <property type="term" value="F:ATP binding"/>
    <property type="evidence" value="ECO:0007669"/>
    <property type="project" value="UniProtKB-KW"/>
</dbReference>
<dbReference type="PATRIC" id="fig|1632867.3.peg.2786"/>
<keyword evidence="8" id="KW-0460">Magnesium</keyword>
<name>A0A0F3IF28_9GAMM</name>
<sequence>MHKNLVVQIIHAHQEELYNHYAVKSLGLFGSVARDEATANSDVDLLIEFAKPVGLFHFLTVKNCLQEWLNQKVDLVTYSALKSPLKEQILKEVIDVV</sequence>
<dbReference type="Pfam" id="PF01909">
    <property type="entry name" value="NTP_transf_2"/>
    <property type="match status" value="1"/>
</dbReference>
<keyword evidence="4" id="KW-0548">Nucleotidyltransferase</keyword>
<comment type="similarity">
    <text evidence="9">Belongs to the MntA antitoxin family.</text>
</comment>
<evidence type="ECO:0000256" key="1">
    <source>
        <dbReference type="ARBA" id="ARBA00001946"/>
    </source>
</evidence>
<protein>
    <recommendedName>
        <fullName evidence="10">Polymerase nucleotidyl transferase domain-containing protein</fullName>
    </recommendedName>
</protein>
<feature type="domain" description="Polymerase nucleotidyl transferase" evidence="10">
    <location>
        <begin position="20"/>
        <end position="94"/>
    </location>
</feature>
<dbReference type="GO" id="GO:0016779">
    <property type="term" value="F:nucleotidyltransferase activity"/>
    <property type="evidence" value="ECO:0007669"/>
    <property type="project" value="UniProtKB-KW"/>
</dbReference>
<dbReference type="InterPro" id="IPR043519">
    <property type="entry name" value="NT_sf"/>
</dbReference>
<keyword evidence="6" id="KW-0547">Nucleotide-binding</keyword>
<comment type="cofactor">
    <cofactor evidence="1">
        <name>Mg(2+)</name>
        <dbReference type="ChEBI" id="CHEBI:18420"/>
    </cofactor>
</comment>
<keyword evidence="5" id="KW-0479">Metal-binding</keyword>
<evidence type="ECO:0000259" key="10">
    <source>
        <dbReference type="Pfam" id="PF01909"/>
    </source>
</evidence>
<keyword evidence="2" id="KW-1277">Toxin-antitoxin system</keyword>
<keyword evidence="3" id="KW-0808">Transferase</keyword>